<evidence type="ECO:0000259" key="8">
    <source>
        <dbReference type="PROSITE" id="PS51093"/>
    </source>
</evidence>
<proteinExistence type="predicted"/>
<keyword evidence="10" id="KW-1185">Reference proteome</keyword>
<dbReference type="RefSeq" id="WP_190724989.1">
    <property type="nucleotide sequence ID" value="NZ_CP061539.1"/>
</dbReference>
<evidence type="ECO:0000313" key="10">
    <source>
        <dbReference type="Proteomes" id="UP000516404"/>
    </source>
</evidence>
<keyword evidence="3 9" id="KW-0762">Sugar transport</keyword>
<dbReference type="KEGG" id="rter:IDM49_03075"/>
<dbReference type="InterPro" id="IPR050890">
    <property type="entry name" value="PTS_EIIA_component"/>
</dbReference>
<evidence type="ECO:0000256" key="5">
    <source>
        <dbReference type="ARBA" id="ARBA00022683"/>
    </source>
</evidence>
<dbReference type="Pfam" id="PF00358">
    <property type="entry name" value="PTS_EIIA_1"/>
    <property type="match status" value="1"/>
</dbReference>
<keyword evidence="5" id="KW-0598">Phosphotransferase system</keyword>
<feature type="region of interest" description="Disordered" evidence="7">
    <location>
        <begin position="1"/>
        <end position="30"/>
    </location>
</feature>
<organism evidence="9 10">
    <name type="scientific">Rothia terrae</name>
    <dbReference type="NCBI Taxonomy" id="396015"/>
    <lineage>
        <taxon>Bacteria</taxon>
        <taxon>Bacillati</taxon>
        <taxon>Actinomycetota</taxon>
        <taxon>Actinomycetes</taxon>
        <taxon>Micrococcales</taxon>
        <taxon>Micrococcaceae</taxon>
        <taxon>Rothia</taxon>
    </lineage>
</organism>
<dbReference type="GO" id="GO:0009401">
    <property type="term" value="P:phosphoenolpyruvate-dependent sugar phosphotransferase system"/>
    <property type="evidence" value="ECO:0007669"/>
    <property type="project" value="UniProtKB-KW"/>
</dbReference>
<sequence>MAGFFSKLFGGKEDTAPTSTEQSPVQSGGEIVTLGAHLTGTVRELSEVSDPTFSTGALGPGVAIEPSEGKLYAPADGVLTVAFPTGHAVGIRTDEGLELLIHIGFDTVELDGQHFDIKVAKGDIVKRGDLLVEFDVDQIKRAGYEVTTPLVATNHRRLVTGTSLIDGVSTGSQTAHGADLVTFSIDASA</sequence>
<dbReference type="PROSITE" id="PS51093">
    <property type="entry name" value="PTS_EIIA_TYPE_1"/>
    <property type="match status" value="1"/>
</dbReference>
<reference evidence="9 10" key="1">
    <citation type="submission" date="2020-09" db="EMBL/GenBank/DDBJ databases">
        <title>Investigation of environmental microbes.</title>
        <authorList>
            <person name="Ou Y."/>
            <person name="Kang Q."/>
        </authorList>
    </citation>
    <scope>NUCLEOTIDE SEQUENCE [LARGE SCALE GENOMIC DNA]</scope>
    <source>
        <strain evidence="9 10">KJZ-14</strain>
    </source>
</reference>
<keyword evidence="2" id="KW-0813">Transport</keyword>
<dbReference type="GeneID" id="96623208"/>
<dbReference type="InterPro" id="IPR011055">
    <property type="entry name" value="Dup_hybrid_motif"/>
</dbReference>
<dbReference type="PROSITE" id="PS00371">
    <property type="entry name" value="PTS_EIIA_TYPE_1_HIS"/>
    <property type="match status" value="1"/>
</dbReference>
<comment type="subcellular location">
    <subcellularLocation>
        <location evidence="1">Cytoplasm</location>
    </subcellularLocation>
</comment>
<evidence type="ECO:0000313" key="9">
    <source>
        <dbReference type="EMBL" id="QNV38270.1"/>
    </source>
</evidence>
<dbReference type="NCBIfam" id="TIGR00830">
    <property type="entry name" value="PTBA"/>
    <property type="match status" value="1"/>
</dbReference>
<evidence type="ECO:0000256" key="6">
    <source>
        <dbReference type="ARBA" id="ARBA00022777"/>
    </source>
</evidence>
<evidence type="ECO:0000256" key="4">
    <source>
        <dbReference type="ARBA" id="ARBA00022679"/>
    </source>
</evidence>
<feature type="compositionally biased region" description="Polar residues" evidence="7">
    <location>
        <begin position="16"/>
        <end position="26"/>
    </location>
</feature>
<dbReference type="SUPFAM" id="SSF51261">
    <property type="entry name" value="Duplicated hybrid motif"/>
    <property type="match status" value="1"/>
</dbReference>
<dbReference type="Proteomes" id="UP000516404">
    <property type="component" value="Chromosome"/>
</dbReference>
<keyword evidence="6" id="KW-0418">Kinase</keyword>
<name>A0A7H2BF24_9MICC</name>
<dbReference type="Gene3D" id="2.70.70.10">
    <property type="entry name" value="Glucose Permease (Domain IIA)"/>
    <property type="match status" value="1"/>
</dbReference>
<dbReference type="AlphaFoldDB" id="A0A7H2BF24"/>
<evidence type="ECO:0000256" key="1">
    <source>
        <dbReference type="ARBA" id="ARBA00004496"/>
    </source>
</evidence>
<dbReference type="PANTHER" id="PTHR45008">
    <property type="entry name" value="PTS SYSTEM GLUCOSE-SPECIFIC EIIA COMPONENT"/>
    <property type="match status" value="1"/>
</dbReference>
<evidence type="ECO:0000256" key="2">
    <source>
        <dbReference type="ARBA" id="ARBA00022448"/>
    </source>
</evidence>
<accession>A0A7H2BF24</accession>
<feature type="domain" description="PTS EIIA type-1" evidence="8">
    <location>
        <begin position="50"/>
        <end position="154"/>
    </location>
</feature>
<gene>
    <name evidence="9" type="ORF">IDM49_03075</name>
</gene>
<dbReference type="GO" id="GO:0016301">
    <property type="term" value="F:kinase activity"/>
    <property type="evidence" value="ECO:0007669"/>
    <property type="project" value="UniProtKB-KW"/>
</dbReference>
<dbReference type="GO" id="GO:0005737">
    <property type="term" value="C:cytoplasm"/>
    <property type="evidence" value="ECO:0007669"/>
    <property type="project" value="UniProtKB-SubCell"/>
</dbReference>
<protein>
    <submittedName>
        <fullName evidence="9">PTS glucose transporter subunit IIA</fullName>
    </submittedName>
</protein>
<evidence type="ECO:0000256" key="7">
    <source>
        <dbReference type="SAM" id="MobiDB-lite"/>
    </source>
</evidence>
<dbReference type="FunFam" id="2.70.70.10:FF:000001">
    <property type="entry name" value="PTS system glucose-specific IIA component"/>
    <property type="match status" value="1"/>
</dbReference>
<dbReference type="InterPro" id="IPR001127">
    <property type="entry name" value="PTS_EIIA_1_perm"/>
</dbReference>
<evidence type="ECO:0000256" key="3">
    <source>
        <dbReference type="ARBA" id="ARBA00022597"/>
    </source>
</evidence>
<dbReference type="PANTHER" id="PTHR45008:SF1">
    <property type="entry name" value="PTS SYSTEM GLUCOSE-SPECIFIC EIIA COMPONENT"/>
    <property type="match status" value="1"/>
</dbReference>
<dbReference type="EMBL" id="CP061539">
    <property type="protein sequence ID" value="QNV38270.1"/>
    <property type="molecule type" value="Genomic_DNA"/>
</dbReference>
<keyword evidence="4" id="KW-0808">Transferase</keyword>